<evidence type="ECO:0000259" key="1">
    <source>
        <dbReference type="Pfam" id="PF01050"/>
    </source>
</evidence>
<dbReference type="EMBL" id="MHLN01000014">
    <property type="protein sequence ID" value="OGZ11875.1"/>
    <property type="molecule type" value="Genomic_DNA"/>
</dbReference>
<sequence>MSLEKPFTVTRPWGEFRQYAENETVTVKTIIVRRGECFSLQYHRGRTEFWRILAGTPEVTVGDAVSRAKAGDEFAILPEMPHRVAAIDDDVEFLEIARGEFREDDIVRLEDKYGRI</sequence>
<evidence type="ECO:0000313" key="2">
    <source>
        <dbReference type="EMBL" id="OGZ11875.1"/>
    </source>
</evidence>
<dbReference type="InterPro" id="IPR011051">
    <property type="entry name" value="RmlC_Cupin_sf"/>
</dbReference>
<dbReference type="CDD" id="cd02213">
    <property type="entry name" value="cupin_PMI_typeII_C"/>
    <property type="match status" value="1"/>
</dbReference>
<feature type="domain" description="Mannose-6-phosphate isomerase type II C-terminal" evidence="1">
    <location>
        <begin position="8"/>
        <end position="111"/>
    </location>
</feature>
<evidence type="ECO:0000313" key="3">
    <source>
        <dbReference type="Proteomes" id="UP000178099"/>
    </source>
</evidence>
<proteinExistence type="predicted"/>
<dbReference type="PANTHER" id="PTHR46390">
    <property type="entry name" value="MANNOSE-1-PHOSPHATE GUANYLYLTRANSFERASE"/>
    <property type="match status" value="1"/>
</dbReference>
<dbReference type="GO" id="GO:0009298">
    <property type="term" value="P:GDP-mannose biosynthetic process"/>
    <property type="evidence" value="ECO:0007669"/>
    <property type="project" value="TreeGrafter"/>
</dbReference>
<reference evidence="2 3" key="1">
    <citation type="journal article" date="2016" name="Nat. Commun.">
        <title>Thousands of microbial genomes shed light on interconnected biogeochemical processes in an aquifer system.</title>
        <authorList>
            <person name="Anantharaman K."/>
            <person name="Brown C.T."/>
            <person name="Hug L.A."/>
            <person name="Sharon I."/>
            <person name="Castelle C.J."/>
            <person name="Probst A.J."/>
            <person name="Thomas B.C."/>
            <person name="Singh A."/>
            <person name="Wilkins M.J."/>
            <person name="Karaoz U."/>
            <person name="Brodie E.L."/>
            <person name="Williams K.H."/>
            <person name="Hubbard S.S."/>
            <person name="Banfield J.F."/>
        </authorList>
    </citation>
    <scope>NUCLEOTIDE SEQUENCE [LARGE SCALE GENOMIC DNA]</scope>
</reference>
<dbReference type="AlphaFoldDB" id="A0A1G2DE04"/>
<protein>
    <recommendedName>
        <fullName evidence="1">Mannose-6-phosphate isomerase type II C-terminal domain-containing protein</fullName>
    </recommendedName>
</protein>
<dbReference type="InterPro" id="IPR001538">
    <property type="entry name" value="Man6P_isomerase-2_C"/>
</dbReference>
<comment type="caution">
    <text evidence="2">The sequence shown here is derived from an EMBL/GenBank/DDBJ whole genome shotgun (WGS) entry which is preliminary data.</text>
</comment>
<name>A0A1G2DE04_9BACT</name>
<dbReference type="Proteomes" id="UP000178099">
    <property type="component" value="Unassembled WGS sequence"/>
</dbReference>
<dbReference type="GO" id="GO:0005976">
    <property type="term" value="P:polysaccharide metabolic process"/>
    <property type="evidence" value="ECO:0007669"/>
    <property type="project" value="InterPro"/>
</dbReference>
<accession>A0A1G2DE04</accession>
<dbReference type="SUPFAM" id="SSF51182">
    <property type="entry name" value="RmlC-like cupins"/>
    <property type="match status" value="1"/>
</dbReference>
<dbReference type="GO" id="GO:0004475">
    <property type="term" value="F:mannose-1-phosphate guanylyltransferase (GTP) activity"/>
    <property type="evidence" value="ECO:0007669"/>
    <property type="project" value="TreeGrafter"/>
</dbReference>
<dbReference type="Gene3D" id="2.60.120.10">
    <property type="entry name" value="Jelly Rolls"/>
    <property type="match status" value="1"/>
</dbReference>
<dbReference type="Pfam" id="PF01050">
    <property type="entry name" value="MannoseP_isomer"/>
    <property type="match status" value="1"/>
</dbReference>
<dbReference type="PANTHER" id="PTHR46390:SF1">
    <property type="entry name" value="MANNOSE-1-PHOSPHATE GUANYLYLTRANSFERASE"/>
    <property type="match status" value="1"/>
</dbReference>
<dbReference type="InterPro" id="IPR014710">
    <property type="entry name" value="RmlC-like_jellyroll"/>
</dbReference>
<organism evidence="2 3">
    <name type="scientific">Candidatus Lloydbacteria bacterium RIFCSPHIGHO2_02_FULL_51_22</name>
    <dbReference type="NCBI Taxonomy" id="1798663"/>
    <lineage>
        <taxon>Bacteria</taxon>
        <taxon>Candidatus Lloydiibacteriota</taxon>
    </lineage>
</organism>
<gene>
    <name evidence="2" type="ORF">A3D67_00340</name>
</gene>
<dbReference type="InterPro" id="IPR051161">
    <property type="entry name" value="Mannose-6P_isomerase_type2"/>
</dbReference>